<dbReference type="AlphaFoldDB" id="M2N8G2"/>
<dbReference type="OrthoDB" id="10249433at2759"/>
<evidence type="ECO:0000256" key="1">
    <source>
        <dbReference type="SAM" id="Phobius"/>
    </source>
</evidence>
<dbReference type="GO" id="GO:0016020">
    <property type="term" value="C:membrane"/>
    <property type="evidence" value="ECO:0007669"/>
    <property type="project" value="TreeGrafter"/>
</dbReference>
<dbReference type="OMA" id="CFWIVVM"/>
<gene>
    <name evidence="2" type="ORF">BAUCODRAFT_61174</name>
</gene>
<dbReference type="GO" id="GO:0008474">
    <property type="term" value="F:palmitoyl-(protein) hydrolase activity"/>
    <property type="evidence" value="ECO:0007669"/>
    <property type="project" value="TreeGrafter"/>
</dbReference>
<organism evidence="2 3">
    <name type="scientific">Baudoinia panamericana (strain UAMH 10762)</name>
    <name type="common">Angels' share fungus</name>
    <name type="synonym">Baudoinia compniacensis (strain UAMH 10762)</name>
    <dbReference type="NCBI Taxonomy" id="717646"/>
    <lineage>
        <taxon>Eukaryota</taxon>
        <taxon>Fungi</taxon>
        <taxon>Dikarya</taxon>
        <taxon>Ascomycota</taxon>
        <taxon>Pezizomycotina</taxon>
        <taxon>Dothideomycetes</taxon>
        <taxon>Dothideomycetidae</taxon>
        <taxon>Mycosphaerellales</taxon>
        <taxon>Teratosphaeriaceae</taxon>
        <taxon>Baudoinia</taxon>
    </lineage>
</organism>
<dbReference type="RefSeq" id="XP_007671618.1">
    <property type="nucleotide sequence ID" value="XM_007673428.1"/>
</dbReference>
<keyword evidence="1" id="KW-0812">Transmembrane</keyword>
<dbReference type="Gene3D" id="3.40.50.1820">
    <property type="entry name" value="alpha/beta hydrolase"/>
    <property type="match status" value="1"/>
</dbReference>
<dbReference type="SUPFAM" id="SSF53474">
    <property type="entry name" value="alpha/beta-Hydrolases"/>
    <property type="match status" value="1"/>
</dbReference>
<dbReference type="PANTHER" id="PTHR12277:SF64">
    <property type="entry name" value="SUPERFAMILY HYDROLASE, PUTATIVE (AFU_ORTHOLOGUE AFUA_3G01760)-RELATED"/>
    <property type="match status" value="1"/>
</dbReference>
<keyword evidence="1" id="KW-0472">Membrane</keyword>
<name>M2N8G2_BAUPA</name>
<dbReference type="PANTHER" id="PTHR12277">
    <property type="entry name" value="ALPHA/BETA HYDROLASE DOMAIN-CONTAINING PROTEIN"/>
    <property type="match status" value="1"/>
</dbReference>
<feature type="transmembrane region" description="Helical" evidence="1">
    <location>
        <begin position="71"/>
        <end position="91"/>
    </location>
</feature>
<keyword evidence="1" id="KW-1133">Transmembrane helix</keyword>
<protein>
    <recommendedName>
        <fullName evidence="4">AB hydrolase-1 domain-containing protein</fullName>
    </recommendedName>
</protein>
<evidence type="ECO:0000313" key="3">
    <source>
        <dbReference type="Proteomes" id="UP000011761"/>
    </source>
</evidence>
<dbReference type="KEGG" id="bcom:BAUCODRAFT_61174"/>
<proteinExistence type="predicted"/>
<dbReference type="EMBL" id="KB445550">
    <property type="protein sequence ID" value="EMD00434.1"/>
    <property type="molecule type" value="Genomic_DNA"/>
</dbReference>
<evidence type="ECO:0000313" key="2">
    <source>
        <dbReference type="EMBL" id="EMD00434.1"/>
    </source>
</evidence>
<sequence length="405" mass="44807">MSALSRSGVLSRLIWKRAFTSTGTRLNLPLITCIRGLTRPRLERRGKVATTVAPRRHIVTTMTAAYVMQPMFYVSILLGAWTLKCGLMVIFQDRLFYLSWLPPAAWRDTVDDVATQCRPVEWETTRIQAADGVHLAVCVGRMPQGLSSAKHVSSPQAIDQGMATSKVRTVICYFPGNGGSMPERLPGVSRVLQALNEQSPPTHEYVVAAQAYRGYWQSEGRPSKAALEKDAQHFIDWAFANFAAPDVKLQIVLWGHSLGSAVANTAAAGYVTRSGPSGVTPTLSAVVLETPSTSTQDLLTALTPQWWLPYRYMWRYLWWNNWQTAKALEVMADHRDVTQHALPPILLLCAEKDDIISDGAPTRLREIAERLRMRVKKVVVSGANHGTASIIGRSALVDFILDATP</sequence>
<reference evidence="2 3" key="1">
    <citation type="journal article" date="2012" name="PLoS Pathog.">
        <title>Diverse lifestyles and strategies of plant pathogenesis encoded in the genomes of eighteen Dothideomycetes fungi.</title>
        <authorList>
            <person name="Ohm R.A."/>
            <person name="Feau N."/>
            <person name="Henrissat B."/>
            <person name="Schoch C.L."/>
            <person name="Horwitz B.A."/>
            <person name="Barry K.W."/>
            <person name="Condon B.J."/>
            <person name="Copeland A.C."/>
            <person name="Dhillon B."/>
            <person name="Glaser F."/>
            <person name="Hesse C.N."/>
            <person name="Kosti I."/>
            <person name="LaButti K."/>
            <person name="Lindquist E.A."/>
            <person name="Lucas S."/>
            <person name="Salamov A.A."/>
            <person name="Bradshaw R.E."/>
            <person name="Ciuffetti L."/>
            <person name="Hamelin R.C."/>
            <person name="Kema G.H.J."/>
            <person name="Lawrence C."/>
            <person name="Scott J.A."/>
            <person name="Spatafora J.W."/>
            <person name="Turgeon B.G."/>
            <person name="de Wit P.J.G.M."/>
            <person name="Zhong S."/>
            <person name="Goodwin S.B."/>
            <person name="Grigoriev I.V."/>
        </authorList>
    </citation>
    <scope>NUCLEOTIDE SEQUENCE [LARGE SCALE GENOMIC DNA]</scope>
    <source>
        <strain evidence="2 3">UAMH 10762</strain>
    </source>
</reference>
<dbReference type="Proteomes" id="UP000011761">
    <property type="component" value="Unassembled WGS sequence"/>
</dbReference>
<dbReference type="HOGENOM" id="CLU_043841_1_0_1"/>
<evidence type="ECO:0008006" key="4">
    <source>
        <dbReference type="Google" id="ProtNLM"/>
    </source>
</evidence>
<dbReference type="GeneID" id="19115896"/>
<keyword evidence="3" id="KW-1185">Reference proteome</keyword>
<accession>M2N8G2</accession>
<dbReference type="InterPro" id="IPR029058">
    <property type="entry name" value="AB_hydrolase_fold"/>
</dbReference>
<dbReference type="eggNOG" id="KOG4391">
    <property type="taxonomic scope" value="Eukaryota"/>
</dbReference>